<keyword evidence="4 6" id="KW-1133">Transmembrane helix</keyword>
<proteinExistence type="inferred from homology"/>
<dbReference type="Proteomes" id="UP000594261">
    <property type="component" value="Chromosome 8"/>
</dbReference>
<evidence type="ECO:0000256" key="2">
    <source>
        <dbReference type="ARBA" id="ARBA00007620"/>
    </source>
</evidence>
<keyword evidence="9" id="KW-1185">Reference proteome</keyword>
<dbReference type="Pfam" id="PF10520">
    <property type="entry name" value="Lipid_desat"/>
    <property type="match status" value="1"/>
</dbReference>
<dbReference type="PANTHER" id="PTHR48140:SF1">
    <property type="entry name" value="FATTY ACID DESATURASE 4, CHLOROPLASTIC-RELATED"/>
    <property type="match status" value="1"/>
</dbReference>
<dbReference type="GO" id="GO:0016020">
    <property type="term" value="C:membrane"/>
    <property type="evidence" value="ECO:0007669"/>
    <property type="project" value="UniProtKB-SubCell"/>
</dbReference>
<evidence type="ECO:0000256" key="5">
    <source>
        <dbReference type="ARBA" id="ARBA00023136"/>
    </source>
</evidence>
<dbReference type="Gramene" id="QL08p011463:mrna">
    <property type="protein sequence ID" value="QL08p011463:mrna:CDS:1"/>
    <property type="gene ID" value="QL08p011463"/>
</dbReference>
<protein>
    <recommendedName>
        <fullName evidence="7">Lipid desaturase domain-containing protein</fullName>
    </recommendedName>
</protein>
<dbReference type="KEGG" id="qlo:115956364"/>
<accession>A0A7N2M9E6</accession>
<evidence type="ECO:0000256" key="3">
    <source>
        <dbReference type="ARBA" id="ARBA00022692"/>
    </source>
</evidence>
<reference evidence="8 9" key="1">
    <citation type="journal article" date="2016" name="G3 (Bethesda)">
        <title>First Draft Assembly and Annotation of the Genome of a California Endemic Oak Quercus lobata Nee (Fagaceae).</title>
        <authorList>
            <person name="Sork V.L."/>
            <person name="Fitz-Gibbon S.T."/>
            <person name="Puiu D."/>
            <person name="Crepeau M."/>
            <person name="Gugger P.F."/>
            <person name="Sherman R."/>
            <person name="Stevens K."/>
            <person name="Langley C.H."/>
            <person name="Pellegrini M."/>
            <person name="Salzberg S.L."/>
        </authorList>
    </citation>
    <scope>NUCLEOTIDE SEQUENCE [LARGE SCALE GENOMIC DNA]</scope>
    <source>
        <strain evidence="8 9">cv. SW786</strain>
    </source>
</reference>
<evidence type="ECO:0000313" key="9">
    <source>
        <dbReference type="Proteomes" id="UP000594261"/>
    </source>
</evidence>
<dbReference type="UniPathway" id="UPA00199"/>
<evidence type="ECO:0000256" key="6">
    <source>
        <dbReference type="SAM" id="Phobius"/>
    </source>
</evidence>
<keyword evidence="5 6" id="KW-0472">Membrane</keyword>
<evidence type="ECO:0000256" key="1">
    <source>
        <dbReference type="ARBA" id="ARBA00004141"/>
    </source>
</evidence>
<dbReference type="InterPro" id="IPR052864">
    <property type="entry name" value="Chloroplast_FAD_CarF"/>
</dbReference>
<evidence type="ECO:0000313" key="8">
    <source>
        <dbReference type="EnsemblPlants" id="QL08p011463:mrna:CDS:1"/>
    </source>
</evidence>
<evidence type="ECO:0000256" key="4">
    <source>
        <dbReference type="ARBA" id="ARBA00022989"/>
    </source>
</evidence>
<dbReference type="EnsemblPlants" id="QL08p011463:mrna">
    <property type="protein sequence ID" value="QL08p011463:mrna:CDS:1"/>
    <property type="gene ID" value="QL08p011463"/>
</dbReference>
<sequence>MLTSPPNHPILNDSASLRSTWAQRAWVACGCTTVLISLAKAIIGAAESHIWFRPILAALAGYILADLGSGVYYWGIYNYGSTSTPIFGAQIDGFQGHHKWPWQITRTQFANNFHTLARAVTFTVLPMDLANNNPIFHAFVGVFSGCILFSQHFHVWAHTTKSRLPPLVIALQDMGLLLSCQYADHHRPPYNNNYCIVSGLWNKFLDKQHVFKALETILFFKLGVRPRSWSEPNSGWTKETKA</sequence>
<reference evidence="8" key="2">
    <citation type="submission" date="2021-01" db="UniProtKB">
        <authorList>
            <consortium name="EnsemblPlants"/>
        </authorList>
    </citation>
    <scope>IDENTIFICATION</scope>
</reference>
<keyword evidence="3 6" id="KW-0812">Transmembrane</keyword>
<dbReference type="OrthoDB" id="5103at2759"/>
<evidence type="ECO:0000259" key="7">
    <source>
        <dbReference type="Pfam" id="PF10520"/>
    </source>
</evidence>
<dbReference type="GeneID" id="115956364"/>
<dbReference type="GO" id="GO:0006631">
    <property type="term" value="P:fatty acid metabolic process"/>
    <property type="evidence" value="ECO:0007669"/>
    <property type="project" value="UniProtKB-UniPathway"/>
</dbReference>
<dbReference type="PANTHER" id="PTHR48140">
    <property type="entry name" value="FATTY ACID DESATURASE 4, CHLOROPLASTIC-RELATED"/>
    <property type="match status" value="1"/>
</dbReference>
<comment type="similarity">
    <text evidence="2">Belongs to the fatty acid desaturase CarF family.</text>
</comment>
<dbReference type="AlphaFoldDB" id="A0A7N2M9E6"/>
<feature type="transmembrane region" description="Helical" evidence="6">
    <location>
        <begin position="55"/>
        <end position="75"/>
    </location>
</feature>
<feature type="transmembrane region" description="Helical" evidence="6">
    <location>
        <begin position="25"/>
        <end position="43"/>
    </location>
</feature>
<name>A0A7N2M9E6_QUELO</name>
<dbReference type="InterPro" id="IPR019547">
    <property type="entry name" value="Lipid_desat"/>
</dbReference>
<organism evidence="8 9">
    <name type="scientific">Quercus lobata</name>
    <name type="common">Valley oak</name>
    <dbReference type="NCBI Taxonomy" id="97700"/>
    <lineage>
        <taxon>Eukaryota</taxon>
        <taxon>Viridiplantae</taxon>
        <taxon>Streptophyta</taxon>
        <taxon>Embryophyta</taxon>
        <taxon>Tracheophyta</taxon>
        <taxon>Spermatophyta</taxon>
        <taxon>Magnoliopsida</taxon>
        <taxon>eudicotyledons</taxon>
        <taxon>Gunneridae</taxon>
        <taxon>Pentapetalae</taxon>
        <taxon>rosids</taxon>
        <taxon>fabids</taxon>
        <taxon>Fagales</taxon>
        <taxon>Fagaceae</taxon>
        <taxon>Quercus</taxon>
    </lineage>
</organism>
<dbReference type="InParanoid" id="A0A7N2M9E6"/>
<gene>
    <name evidence="8" type="primary">LOC115956364</name>
</gene>
<dbReference type="RefSeq" id="XP_030930626.1">
    <property type="nucleotide sequence ID" value="XM_031074766.1"/>
</dbReference>
<feature type="domain" description="Lipid desaturase" evidence="7">
    <location>
        <begin position="62"/>
        <end position="229"/>
    </location>
</feature>
<dbReference type="FunCoup" id="A0A7N2M9E6">
    <property type="interactions" value="1088"/>
</dbReference>
<comment type="subcellular location">
    <subcellularLocation>
        <location evidence="1">Membrane</location>
        <topology evidence="1">Multi-pass membrane protein</topology>
    </subcellularLocation>
</comment>
<feature type="transmembrane region" description="Helical" evidence="6">
    <location>
        <begin position="135"/>
        <end position="157"/>
    </location>
</feature>
<dbReference type="EMBL" id="LRBV02000008">
    <property type="status" value="NOT_ANNOTATED_CDS"/>
    <property type="molecule type" value="Genomic_DNA"/>
</dbReference>